<sequence>MISKIRDSFNAEFKQEYYENLLNYVIETFTEPSAFRISETPVFIDKKLKEGIMSACEDIIAQLWQIDFQEIRDKFVPKSLQSPLPMGNPDFFSVDFGLCDDGQGGITPQLIELQAFPTLFFYQPFLGNAFLKHYPNIPKDNLHFYFSGLDDHSYHKLISDVILGDEKPENVILLELFPEKQRTRIDFWATKKALDIEVVCMTKVIKEGRKLFYRKDGRKIPIHRMYNRVIFDELQRIESLDVAFNLNDDLDVTWVTHPDWFFVISKCIMPLLKHKNIPASYYLNDYPIDLNLADYVLKPLFSFAGQGVNLHPDQKTINEIEDKQNYILQQKVKYAPLVKTKNEKNSKVELRMLYVWSNEEGKLKPVINLTRMSKGEMINVSHQQNETWVGSSISFFEK</sequence>
<dbReference type="EMBL" id="LAZR01009505">
    <property type="protein sequence ID" value="KKM72255.1"/>
    <property type="molecule type" value="Genomic_DNA"/>
</dbReference>
<organism evidence="1">
    <name type="scientific">marine sediment metagenome</name>
    <dbReference type="NCBI Taxonomy" id="412755"/>
    <lineage>
        <taxon>unclassified sequences</taxon>
        <taxon>metagenomes</taxon>
        <taxon>ecological metagenomes</taxon>
    </lineage>
</organism>
<proteinExistence type="predicted"/>
<reference evidence="1" key="1">
    <citation type="journal article" date="2015" name="Nature">
        <title>Complex archaea that bridge the gap between prokaryotes and eukaryotes.</title>
        <authorList>
            <person name="Spang A."/>
            <person name="Saw J.H."/>
            <person name="Jorgensen S.L."/>
            <person name="Zaremba-Niedzwiedzka K."/>
            <person name="Martijn J."/>
            <person name="Lind A.E."/>
            <person name="van Eijk R."/>
            <person name="Schleper C."/>
            <person name="Guy L."/>
            <person name="Ettema T.J."/>
        </authorList>
    </citation>
    <scope>NUCLEOTIDE SEQUENCE</scope>
</reference>
<protein>
    <recommendedName>
        <fullName evidence="2">Glutathionylspermidine synthase pre-ATP-grasp-like domain-containing protein</fullName>
    </recommendedName>
</protein>
<evidence type="ECO:0000313" key="1">
    <source>
        <dbReference type="EMBL" id="KKM72255.1"/>
    </source>
</evidence>
<evidence type="ECO:0008006" key="2">
    <source>
        <dbReference type="Google" id="ProtNLM"/>
    </source>
</evidence>
<dbReference type="AlphaFoldDB" id="A0A0F9M6F7"/>
<name>A0A0F9M6F7_9ZZZZ</name>
<dbReference type="SUPFAM" id="SSF56059">
    <property type="entry name" value="Glutathione synthetase ATP-binding domain-like"/>
    <property type="match status" value="1"/>
</dbReference>
<gene>
    <name evidence="1" type="ORF">LCGC14_1422370</name>
</gene>
<comment type="caution">
    <text evidence="1">The sequence shown here is derived from an EMBL/GenBank/DDBJ whole genome shotgun (WGS) entry which is preliminary data.</text>
</comment>
<accession>A0A0F9M6F7</accession>